<evidence type="ECO:0000256" key="6">
    <source>
        <dbReference type="PIRSR" id="PIRSR600175-1"/>
    </source>
</evidence>
<gene>
    <name evidence="8" type="ORF">Bpfe_027940</name>
</gene>
<comment type="caution">
    <text evidence="8">The sequence shown here is derived from an EMBL/GenBank/DDBJ whole genome shotgun (WGS) entry which is preliminary data.</text>
</comment>
<name>A0AAD8AUJ1_BIOPF</name>
<evidence type="ECO:0000256" key="7">
    <source>
        <dbReference type="SAM" id="MobiDB-lite"/>
    </source>
</evidence>
<evidence type="ECO:0000256" key="2">
    <source>
        <dbReference type="ARBA" id="ARBA00022448"/>
    </source>
</evidence>
<feature type="non-terminal residue" evidence="8">
    <location>
        <position position="1"/>
    </location>
</feature>
<evidence type="ECO:0000256" key="4">
    <source>
        <dbReference type="ARBA" id="ARBA00022989"/>
    </source>
</evidence>
<keyword evidence="6" id="KW-0915">Sodium</keyword>
<dbReference type="PROSITE" id="PS50267">
    <property type="entry name" value="NA_NEUROTRAN_SYMP_3"/>
    <property type="match status" value="1"/>
</dbReference>
<proteinExistence type="predicted"/>
<feature type="binding site" evidence="6">
    <location>
        <position position="36"/>
    </location>
    <ligand>
        <name>Na(+)</name>
        <dbReference type="ChEBI" id="CHEBI:29101"/>
        <label>1</label>
    </ligand>
</feature>
<keyword evidence="3" id="KW-0812">Transmembrane</keyword>
<feature type="binding site" evidence="6">
    <location>
        <position position="40"/>
    </location>
    <ligand>
        <name>Na(+)</name>
        <dbReference type="ChEBI" id="CHEBI:29101"/>
        <label>1</label>
    </ligand>
</feature>
<sequence length="53" mass="6168">MEKARNEYKKEGRHLQGEGQFHEQDQNLLHGEKANVGLGNIWRFPYLCIRNGG</sequence>
<keyword evidence="5" id="KW-0472">Membrane</keyword>
<dbReference type="Pfam" id="PF00209">
    <property type="entry name" value="SNF"/>
    <property type="match status" value="1"/>
</dbReference>
<evidence type="ECO:0000256" key="3">
    <source>
        <dbReference type="ARBA" id="ARBA00022692"/>
    </source>
</evidence>
<dbReference type="InterPro" id="IPR037272">
    <property type="entry name" value="SNS_sf"/>
</dbReference>
<keyword evidence="9" id="KW-1185">Reference proteome</keyword>
<evidence type="ECO:0000256" key="5">
    <source>
        <dbReference type="ARBA" id="ARBA00023136"/>
    </source>
</evidence>
<feature type="region of interest" description="Disordered" evidence="7">
    <location>
        <begin position="1"/>
        <end position="24"/>
    </location>
</feature>
<dbReference type="GO" id="GO:0046872">
    <property type="term" value="F:metal ion binding"/>
    <property type="evidence" value="ECO:0007669"/>
    <property type="project" value="UniProtKB-KW"/>
</dbReference>
<keyword evidence="4" id="KW-1133">Transmembrane helix</keyword>
<accession>A0AAD8AUJ1</accession>
<evidence type="ECO:0000256" key="1">
    <source>
        <dbReference type="ARBA" id="ARBA00004141"/>
    </source>
</evidence>
<dbReference type="GO" id="GO:0016020">
    <property type="term" value="C:membrane"/>
    <property type="evidence" value="ECO:0007669"/>
    <property type="project" value="UniProtKB-SubCell"/>
</dbReference>
<reference evidence="8" key="1">
    <citation type="journal article" date="2023" name="PLoS Negl. Trop. Dis.">
        <title>A genome sequence for Biomphalaria pfeifferi, the major vector snail for the human-infecting parasite Schistosoma mansoni.</title>
        <authorList>
            <person name="Bu L."/>
            <person name="Lu L."/>
            <person name="Laidemitt M.R."/>
            <person name="Zhang S.M."/>
            <person name="Mutuku M."/>
            <person name="Mkoji G."/>
            <person name="Steinauer M."/>
            <person name="Loker E.S."/>
        </authorList>
    </citation>
    <scope>NUCLEOTIDE SEQUENCE</scope>
    <source>
        <strain evidence="8">KasaAsao</strain>
    </source>
</reference>
<evidence type="ECO:0000313" key="8">
    <source>
        <dbReference type="EMBL" id="KAK0042642.1"/>
    </source>
</evidence>
<protein>
    <submittedName>
        <fullName evidence="8">Sodium- and chloride-dependent creatine transporter 1</fullName>
    </submittedName>
</protein>
<dbReference type="InterPro" id="IPR000175">
    <property type="entry name" value="Na/ntran_symport"/>
</dbReference>
<evidence type="ECO:0000313" key="9">
    <source>
        <dbReference type="Proteomes" id="UP001233172"/>
    </source>
</evidence>
<comment type="subcellular location">
    <subcellularLocation>
        <location evidence="1">Membrane</location>
        <topology evidence="1">Multi-pass membrane protein</topology>
    </subcellularLocation>
</comment>
<keyword evidence="2" id="KW-0813">Transport</keyword>
<keyword evidence="6" id="KW-0479">Metal-binding</keyword>
<dbReference type="SUPFAM" id="SSF161070">
    <property type="entry name" value="SNF-like"/>
    <property type="match status" value="1"/>
</dbReference>
<dbReference type="Proteomes" id="UP001233172">
    <property type="component" value="Unassembled WGS sequence"/>
</dbReference>
<dbReference type="AlphaFoldDB" id="A0AAD8AUJ1"/>
<reference evidence="8" key="2">
    <citation type="submission" date="2023-04" db="EMBL/GenBank/DDBJ databases">
        <authorList>
            <person name="Bu L."/>
            <person name="Lu L."/>
            <person name="Laidemitt M.R."/>
            <person name="Zhang S.M."/>
            <person name="Mutuku M."/>
            <person name="Mkoji G."/>
            <person name="Steinauer M."/>
            <person name="Loker E.S."/>
        </authorList>
    </citation>
    <scope>NUCLEOTIDE SEQUENCE</scope>
    <source>
        <strain evidence="8">KasaAsao</strain>
        <tissue evidence="8">Whole Snail</tissue>
    </source>
</reference>
<dbReference type="EMBL" id="JASAOG010000236">
    <property type="protein sequence ID" value="KAK0042642.1"/>
    <property type="molecule type" value="Genomic_DNA"/>
</dbReference>
<organism evidence="8 9">
    <name type="scientific">Biomphalaria pfeifferi</name>
    <name type="common">Bloodfluke planorb</name>
    <name type="synonym">Freshwater snail</name>
    <dbReference type="NCBI Taxonomy" id="112525"/>
    <lineage>
        <taxon>Eukaryota</taxon>
        <taxon>Metazoa</taxon>
        <taxon>Spiralia</taxon>
        <taxon>Lophotrochozoa</taxon>
        <taxon>Mollusca</taxon>
        <taxon>Gastropoda</taxon>
        <taxon>Heterobranchia</taxon>
        <taxon>Euthyneura</taxon>
        <taxon>Panpulmonata</taxon>
        <taxon>Hygrophila</taxon>
        <taxon>Lymnaeoidea</taxon>
        <taxon>Planorbidae</taxon>
        <taxon>Biomphalaria</taxon>
    </lineage>
</organism>